<feature type="region of interest" description="Disordered" evidence="1">
    <location>
        <begin position="1"/>
        <end position="41"/>
    </location>
</feature>
<evidence type="ECO:0000259" key="2">
    <source>
        <dbReference type="Pfam" id="PF05233"/>
    </source>
</evidence>
<dbReference type="InterPro" id="IPR012909">
    <property type="entry name" value="PHA_DNA-bd_N"/>
</dbReference>
<dbReference type="AlphaFoldDB" id="A0A857J1F0"/>
<evidence type="ECO:0000313" key="5">
    <source>
        <dbReference type="Proteomes" id="UP000464787"/>
    </source>
</evidence>
<evidence type="ECO:0000259" key="3">
    <source>
        <dbReference type="Pfam" id="PF07879"/>
    </source>
</evidence>
<dbReference type="InterPro" id="IPR007897">
    <property type="entry name" value="PHB_accumulat"/>
</dbReference>
<sequence length="211" mass="23444">MCCTATGSVSEELGDSELVDGNHQGDQSDQGSEPGPDTGAAHEADAVRIIKKYPNRRLYDTATSSYITMAEVRQLVIDNVLLVVRDAKTGEDLTRSILLQIILEEEAGGAPMFSEQALANIIRFYGHAMQGFLGAYLEKNVQAFCDIQTQLAAQSKTITPEMWTRFLKMQPPMMQTLMGGYADQSRNSFLQLQEQWQKQAEQMLGVFGLKR</sequence>
<feature type="domain" description="PHA accumulation regulator DNA-binding N-terminal" evidence="3">
    <location>
        <begin position="49"/>
        <end position="108"/>
    </location>
</feature>
<dbReference type="Pfam" id="PF05233">
    <property type="entry name" value="PHB_acc"/>
    <property type="match status" value="2"/>
</dbReference>
<feature type="domain" description="PHB accumulation regulatory" evidence="2">
    <location>
        <begin position="159"/>
        <end position="197"/>
    </location>
</feature>
<evidence type="ECO:0000256" key="1">
    <source>
        <dbReference type="SAM" id="MobiDB-lite"/>
    </source>
</evidence>
<feature type="domain" description="PHB accumulation regulatory" evidence="2">
    <location>
        <begin position="113"/>
        <end position="151"/>
    </location>
</feature>
<dbReference type="Proteomes" id="UP000464787">
    <property type="component" value="Chromosome"/>
</dbReference>
<dbReference type="NCBIfam" id="TIGR01848">
    <property type="entry name" value="PHA_reg_PhaR"/>
    <property type="match status" value="1"/>
</dbReference>
<protein>
    <submittedName>
        <fullName evidence="4">Polyhydroxyalkanoate synthesis repressor PhaR</fullName>
    </submittedName>
</protein>
<organism evidence="4 5">
    <name type="scientific">Xylophilus rhododendri</name>
    <dbReference type="NCBI Taxonomy" id="2697032"/>
    <lineage>
        <taxon>Bacteria</taxon>
        <taxon>Pseudomonadati</taxon>
        <taxon>Pseudomonadota</taxon>
        <taxon>Betaproteobacteria</taxon>
        <taxon>Burkholderiales</taxon>
        <taxon>Xylophilus</taxon>
    </lineage>
</organism>
<reference evidence="4 5" key="1">
    <citation type="submission" date="2020-01" db="EMBL/GenBank/DDBJ databases">
        <title>Genome sequencing of strain KACC 21265.</title>
        <authorList>
            <person name="Heo J."/>
            <person name="Kim S.-J."/>
            <person name="Kim J.-S."/>
            <person name="Hong S.-B."/>
            <person name="Kwon S.-W."/>
        </authorList>
    </citation>
    <scope>NUCLEOTIDE SEQUENCE [LARGE SCALE GENOMIC DNA]</scope>
    <source>
        <strain evidence="4 5">KACC 21265</strain>
    </source>
</reference>
<gene>
    <name evidence="4" type="primary">phaR</name>
    <name evidence="4" type="ORF">GT347_02700</name>
</gene>
<evidence type="ECO:0000313" key="4">
    <source>
        <dbReference type="EMBL" id="QHI96989.1"/>
    </source>
</evidence>
<name>A0A857J1F0_9BURK</name>
<dbReference type="Pfam" id="PF07879">
    <property type="entry name" value="PHB_acc_N"/>
    <property type="match status" value="1"/>
</dbReference>
<dbReference type="InterPro" id="IPR010134">
    <property type="entry name" value="PHA_reg_PhaR"/>
</dbReference>
<dbReference type="GO" id="GO:0006355">
    <property type="term" value="P:regulation of DNA-templated transcription"/>
    <property type="evidence" value="ECO:0007669"/>
    <property type="project" value="InterPro"/>
</dbReference>
<accession>A0A857J1F0</accession>
<dbReference type="KEGG" id="xyk:GT347_02700"/>
<keyword evidence="5" id="KW-1185">Reference proteome</keyword>
<dbReference type="EMBL" id="CP047650">
    <property type="protein sequence ID" value="QHI96989.1"/>
    <property type="molecule type" value="Genomic_DNA"/>
</dbReference>
<proteinExistence type="predicted"/>